<keyword evidence="4" id="KW-0732">Signal</keyword>
<keyword evidence="1" id="KW-0677">Repeat</keyword>
<feature type="repeat" description="TPR" evidence="3">
    <location>
        <begin position="93"/>
        <end position="126"/>
    </location>
</feature>
<feature type="repeat" description="TPR" evidence="3">
    <location>
        <begin position="59"/>
        <end position="92"/>
    </location>
</feature>
<dbReference type="EMBL" id="FMXE01000002">
    <property type="protein sequence ID" value="SDA37338.1"/>
    <property type="molecule type" value="Genomic_DNA"/>
</dbReference>
<evidence type="ECO:0000256" key="3">
    <source>
        <dbReference type="PROSITE-ProRule" id="PRU00339"/>
    </source>
</evidence>
<dbReference type="InterPro" id="IPR019734">
    <property type="entry name" value="TPR_rpt"/>
</dbReference>
<accession>A0A1G5UVK7</accession>
<proteinExistence type="predicted"/>
<dbReference type="Pfam" id="PF13432">
    <property type="entry name" value="TPR_16"/>
    <property type="match status" value="3"/>
</dbReference>
<dbReference type="STRING" id="279824.SAMN03080617_00048"/>
<feature type="repeat" description="TPR" evidence="3">
    <location>
        <begin position="253"/>
        <end position="286"/>
    </location>
</feature>
<dbReference type="InterPro" id="IPR050498">
    <property type="entry name" value="Ycf3"/>
</dbReference>
<evidence type="ECO:0000256" key="4">
    <source>
        <dbReference type="SAM" id="SignalP"/>
    </source>
</evidence>
<reference evidence="6" key="1">
    <citation type="submission" date="2016-10" db="EMBL/GenBank/DDBJ databases">
        <authorList>
            <person name="Varghese N."/>
            <person name="Submissions S."/>
        </authorList>
    </citation>
    <scope>NUCLEOTIDE SEQUENCE [LARGE SCALE GENOMIC DNA]</scope>
    <source>
        <strain evidence="6">DSM 22703</strain>
    </source>
</reference>
<dbReference type="PANTHER" id="PTHR44858">
    <property type="entry name" value="TETRATRICOPEPTIDE REPEAT PROTEIN 6"/>
    <property type="match status" value="1"/>
</dbReference>
<dbReference type="OrthoDB" id="818930at2"/>
<dbReference type="RefSeq" id="WP_092727946.1">
    <property type="nucleotide sequence ID" value="NZ_FMXE01000002.1"/>
</dbReference>
<evidence type="ECO:0000313" key="5">
    <source>
        <dbReference type="EMBL" id="SDA37338.1"/>
    </source>
</evidence>
<gene>
    <name evidence="5" type="ORF">SAMN03080617_00048</name>
</gene>
<dbReference type="InterPro" id="IPR011990">
    <property type="entry name" value="TPR-like_helical_dom_sf"/>
</dbReference>
<dbReference type="AlphaFoldDB" id="A0A1G5UVK7"/>
<feature type="repeat" description="TPR" evidence="3">
    <location>
        <begin position="187"/>
        <end position="220"/>
    </location>
</feature>
<organism evidence="5 6">
    <name type="scientific">Algoriphagus alkaliphilus</name>
    <dbReference type="NCBI Taxonomy" id="279824"/>
    <lineage>
        <taxon>Bacteria</taxon>
        <taxon>Pseudomonadati</taxon>
        <taxon>Bacteroidota</taxon>
        <taxon>Cytophagia</taxon>
        <taxon>Cytophagales</taxon>
        <taxon>Cyclobacteriaceae</taxon>
        <taxon>Algoriphagus</taxon>
    </lineage>
</organism>
<dbReference type="Gene3D" id="1.25.40.10">
    <property type="entry name" value="Tetratricopeptide repeat domain"/>
    <property type="match status" value="3"/>
</dbReference>
<sequence length="398" mass="45044">MRLTLAFFFLIQLSGSAFCFQRVATQNYFNLGKAAFENKKWKESQDYLDQWLQTHPADQEAYWIRGQAFQNQGNLDRALSDFSSLLILNPIHAEAHFERGRVRYQLKQYEEAMVDFENFLKTPPGETTRILFKISPGDNAVSGITTAQTSSQEDAYYHLGLCSIALEEYDFALLYLDEAILLNPKQADFHAEKGRALARLGDNVPAIESYETALQLGPDHLPAKQGLALVKTGGDTVLLEQLDQVISDSAGNSQTYKQRGFYRMNHDDYAGAIEDFTIAITMDPDDSESFFYRGMIRSRQKSWAKAEEDYSEAVDLEPENPEYFLARGQARYVSQRLEAALADFTVTVSLDPEHASGYYHRGITHQRMGKLKDACADLLKAKELGMEAAEIAWQKVCN</sequence>
<protein>
    <submittedName>
        <fullName evidence="5">Tfp pilus assembly protein PilF</fullName>
    </submittedName>
</protein>
<keyword evidence="2 3" id="KW-0802">TPR repeat</keyword>
<dbReference type="Proteomes" id="UP000198756">
    <property type="component" value="Unassembled WGS sequence"/>
</dbReference>
<feature type="repeat" description="TPR" evidence="3">
    <location>
        <begin position="153"/>
        <end position="186"/>
    </location>
</feature>
<dbReference type="PROSITE" id="PS50005">
    <property type="entry name" value="TPR"/>
    <property type="match status" value="7"/>
</dbReference>
<dbReference type="SUPFAM" id="SSF48452">
    <property type="entry name" value="TPR-like"/>
    <property type="match status" value="2"/>
</dbReference>
<feature type="repeat" description="TPR" evidence="3">
    <location>
        <begin position="287"/>
        <end position="320"/>
    </location>
</feature>
<name>A0A1G5UVK7_9BACT</name>
<dbReference type="SMART" id="SM00028">
    <property type="entry name" value="TPR"/>
    <property type="match status" value="9"/>
</dbReference>
<evidence type="ECO:0000256" key="2">
    <source>
        <dbReference type="ARBA" id="ARBA00022803"/>
    </source>
</evidence>
<dbReference type="PANTHER" id="PTHR44858:SF1">
    <property type="entry name" value="UDP-N-ACETYLGLUCOSAMINE--PEPTIDE N-ACETYLGLUCOSAMINYLTRANSFERASE SPINDLY-RELATED"/>
    <property type="match status" value="1"/>
</dbReference>
<keyword evidence="6" id="KW-1185">Reference proteome</keyword>
<evidence type="ECO:0000313" key="6">
    <source>
        <dbReference type="Proteomes" id="UP000198756"/>
    </source>
</evidence>
<feature type="repeat" description="TPR" evidence="3">
    <location>
        <begin position="321"/>
        <end position="354"/>
    </location>
</feature>
<feature type="chain" id="PRO_5011568429" evidence="4">
    <location>
        <begin position="20"/>
        <end position="398"/>
    </location>
</feature>
<evidence type="ECO:0000256" key="1">
    <source>
        <dbReference type="ARBA" id="ARBA00022737"/>
    </source>
</evidence>
<feature type="signal peptide" evidence="4">
    <location>
        <begin position="1"/>
        <end position="19"/>
    </location>
</feature>